<dbReference type="Gene3D" id="3.40.50.410">
    <property type="entry name" value="von Willebrand factor, type A domain"/>
    <property type="match status" value="1"/>
</dbReference>
<accession>A0A1M5PBB4</accession>
<gene>
    <name evidence="2" type="ORF">SAMN04488068_2109</name>
</gene>
<dbReference type="InterPro" id="IPR036465">
    <property type="entry name" value="vWFA_dom_sf"/>
</dbReference>
<proteinExistence type="predicted"/>
<dbReference type="Pfam" id="PF01882">
    <property type="entry name" value="DUF58"/>
    <property type="match status" value="1"/>
</dbReference>
<name>A0A1M5PBB4_9GAMM</name>
<evidence type="ECO:0000313" key="3">
    <source>
        <dbReference type="Proteomes" id="UP000199758"/>
    </source>
</evidence>
<dbReference type="PANTHER" id="PTHR33608:SF7">
    <property type="entry name" value="DUF58 DOMAIN-CONTAINING PROTEIN"/>
    <property type="match status" value="1"/>
</dbReference>
<organism evidence="2 3">
    <name type="scientific">Hydrocarboniphaga daqingensis</name>
    <dbReference type="NCBI Taxonomy" id="490188"/>
    <lineage>
        <taxon>Bacteria</taxon>
        <taxon>Pseudomonadati</taxon>
        <taxon>Pseudomonadota</taxon>
        <taxon>Gammaproteobacteria</taxon>
        <taxon>Nevskiales</taxon>
        <taxon>Nevskiaceae</taxon>
        <taxon>Hydrocarboniphaga</taxon>
    </lineage>
</organism>
<keyword evidence="3" id="KW-1185">Reference proteome</keyword>
<dbReference type="RefSeq" id="WP_072897255.1">
    <property type="nucleotide sequence ID" value="NZ_FQWZ01000004.1"/>
</dbReference>
<dbReference type="SUPFAM" id="SSF53300">
    <property type="entry name" value="vWA-like"/>
    <property type="match status" value="1"/>
</dbReference>
<dbReference type="PANTHER" id="PTHR33608">
    <property type="entry name" value="BLL2464 PROTEIN"/>
    <property type="match status" value="1"/>
</dbReference>
<dbReference type="STRING" id="490188.SAMN04488068_2109"/>
<evidence type="ECO:0000313" key="2">
    <source>
        <dbReference type="EMBL" id="SHG98513.1"/>
    </source>
</evidence>
<reference evidence="2 3" key="1">
    <citation type="submission" date="2016-11" db="EMBL/GenBank/DDBJ databases">
        <authorList>
            <person name="Jaros S."/>
            <person name="Januszkiewicz K."/>
            <person name="Wedrychowicz H."/>
        </authorList>
    </citation>
    <scope>NUCLEOTIDE SEQUENCE [LARGE SCALE GENOMIC DNA]</scope>
    <source>
        <strain evidence="2 3">CGMCC 1.7049</strain>
    </source>
</reference>
<dbReference type="AlphaFoldDB" id="A0A1M5PBB4"/>
<feature type="domain" description="DUF58" evidence="1">
    <location>
        <begin position="44"/>
        <end position="250"/>
    </location>
</feature>
<sequence>MTPLIPADLIARLASVRLSARLATGHGIGAHSSRARGAGLEFAQYRGYEPGDEPRRVDWKLYARSDRFFVREAERDSPLTVWVLIDASASMAQSDAATPERSRISVARTIAACIAELALRQNDRIGLIVAGGDGLQVIDAGGGRRQRDRIDFALRRIEPRGVFPAAATLRPVWEKIAAPQRVVLLSDGFDDGVLQLAAQLSAANRDLVYLRLLTVDERDFAIDGSPRFCDPEQPALSRRVDAQAARSGFLQRFGAARLELRQRLARAGVPLHEHVLDEPIDALLKRALAVSA</sequence>
<dbReference type="OrthoDB" id="9812729at2"/>
<protein>
    <recommendedName>
        <fullName evidence="1">DUF58 domain-containing protein</fullName>
    </recommendedName>
</protein>
<dbReference type="EMBL" id="FQWZ01000004">
    <property type="protein sequence ID" value="SHG98513.1"/>
    <property type="molecule type" value="Genomic_DNA"/>
</dbReference>
<evidence type="ECO:0000259" key="1">
    <source>
        <dbReference type="Pfam" id="PF01882"/>
    </source>
</evidence>
<dbReference type="InterPro" id="IPR002881">
    <property type="entry name" value="DUF58"/>
</dbReference>
<dbReference type="Proteomes" id="UP000199758">
    <property type="component" value="Unassembled WGS sequence"/>
</dbReference>